<gene>
    <name evidence="6" type="ORF">SAE02_45050</name>
</gene>
<evidence type="ECO:0000313" key="7">
    <source>
        <dbReference type="Proteomes" id="UP000321523"/>
    </source>
</evidence>
<proteinExistence type="inferred from homology"/>
<evidence type="ECO:0000256" key="4">
    <source>
        <dbReference type="ARBA" id="ARBA00023136"/>
    </source>
</evidence>
<feature type="transmembrane region" description="Helical" evidence="5">
    <location>
        <begin position="92"/>
        <end position="109"/>
    </location>
</feature>
<dbReference type="PANTHER" id="PTHR36116">
    <property type="entry name" value="UPF0060 MEMBRANE PROTEIN YNFA"/>
    <property type="match status" value="1"/>
</dbReference>
<evidence type="ECO:0000256" key="5">
    <source>
        <dbReference type="HAMAP-Rule" id="MF_00010"/>
    </source>
</evidence>
<name>A0A512DV67_9PROT</name>
<dbReference type="NCBIfam" id="NF002586">
    <property type="entry name" value="PRK02237.1"/>
    <property type="match status" value="1"/>
</dbReference>
<keyword evidence="2 5" id="KW-0812">Transmembrane</keyword>
<keyword evidence="3 5" id="KW-1133">Transmembrane helix</keyword>
<dbReference type="OrthoDB" id="123240at2"/>
<comment type="subcellular location">
    <subcellularLocation>
        <location evidence="5">Cell membrane</location>
        <topology evidence="5">Multi-pass membrane protein</topology>
    </subcellularLocation>
</comment>
<feature type="transmembrane region" description="Helical" evidence="5">
    <location>
        <begin position="64"/>
        <end position="80"/>
    </location>
</feature>
<dbReference type="InterPro" id="IPR037185">
    <property type="entry name" value="EmrE-like"/>
</dbReference>
<dbReference type="RefSeq" id="WP_044429873.1">
    <property type="nucleotide sequence ID" value="NZ_BJYZ01000021.1"/>
</dbReference>
<dbReference type="HAMAP" id="MF_00010">
    <property type="entry name" value="UPF0060"/>
    <property type="match status" value="1"/>
</dbReference>
<keyword evidence="7" id="KW-1185">Reference proteome</keyword>
<sequence>MGTMGGALLLYVVAALAEIAGCFSFWAWARLGKSALWLGPGMLSLAAFAWVLTRIDAEFAGRAYAAYGGVYIAASLGWLWAVEGARPDRWDLAGTVLCLTGAAVILLGPRSA</sequence>
<protein>
    <submittedName>
        <fullName evidence="6">UPF0060 membrane protein</fullName>
    </submittedName>
</protein>
<dbReference type="GO" id="GO:0005886">
    <property type="term" value="C:plasma membrane"/>
    <property type="evidence" value="ECO:0007669"/>
    <property type="project" value="UniProtKB-SubCell"/>
</dbReference>
<feature type="transmembrane region" description="Helical" evidence="5">
    <location>
        <begin position="7"/>
        <end position="29"/>
    </location>
</feature>
<dbReference type="AlphaFoldDB" id="A0A512DV67"/>
<dbReference type="PANTHER" id="PTHR36116:SF1">
    <property type="entry name" value="UPF0060 MEMBRANE PROTEIN YNFA"/>
    <property type="match status" value="1"/>
</dbReference>
<keyword evidence="1 5" id="KW-1003">Cell membrane</keyword>
<evidence type="ECO:0000313" key="6">
    <source>
        <dbReference type="EMBL" id="GEO40357.1"/>
    </source>
</evidence>
<dbReference type="Pfam" id="PF02694">
    <property type="entry name" value="UPF0060"/>
    <property type="match status" value="1"/>
</dbReference>
<evidence type="ECO:0000256" key="2">
    <source>
        <dbReference type="ARBA" id="ARBA00022692"/>
    </source>
</evidence>
<reference evidence="6 7" key="1">
    <citation type="submission" date="2019-07" db="EMBL/GenBank/DDBJ databases">
        <title>Whole genome shotgun sequence of Skermanella aerolata NBRC 106429.</title>
        <authorList>
            <person name="Hosoyama A."/>
            <person name="Uohara A."/>
            <person name="Ohji S."/>
            <person name="Ichikawa N."/>
        </authorList>
    </citation>
    <scope>NUCLEOTIDE SEQUENCE [LARGE SCALE GENOMIC DNA]</scope>
    <source>
        <strain evidence="6 7">NBRC 106429</strain>
    </source>
</reference>
<evidence type="ECO:0000256" key="1">
    <source>
        <dbReference type="ARBA" id="ARBA00022475"/>
    </source>
</evidence>
<dbReference type="EMBL" id="BJYZ01000021">
    <property type="protein sequence ID" value="GEO40357.1"/>
    <property type="molecule type" value="Genomic_DNA"/>
</dbReference>
<accession>A0A512DV67</accession>
<dbReference type="SUPFAM" id="SSF103481">
    <property type="entry name" value="Multidrug resistance efflux transporter EmrE"/>
    <property type="match status" value="1"/>
</dbReference>
<evidence type="ECO:0000256" key="3">
    <source>
        <dbReference type="ARBA" id="ARBA00022989"/>
    </source>
</evidence>
<feature type="transmembrane region" description="Helical" evidence="5">
    <location>
        <begin position="35"/>
        <end position="52"/>
    </location>
</feature>
<comment type="similarity">
    <text evidence="5">Belongs to the UPF0060 family.</text>
</comment>
<dbReference type="Proteomes" id="UP000321523">
    <property type="component" value="Unassembled WGS sequence"/>
</dbReference>
<comment type="caution">
    <text evidence="6">The sequence shown here is derived from an EMBL/GenBank/DDBJ whole genome shotgun (WGS) entry which is preliminary data.</text>
</comment>
<organism evidence="6 7">
    <name type="scientific">Skermanella aerolata</name>
    <dbReference type="NCBI Taxonomy" id="393310"/>
    <lineage>
        <taxon>Bacteria</taxon>
        <taxon>Pseudomonadati</taxon>
        <taxon>Pseudomonadota</taxon>
        <taxon>Alphaproteobacteria</taxon>
        <taxon>Rhodospirillales</taxon>
        <taxon>Azospirillaceae</taxon>
        <taxon>Skermanella</taxon>
    </lineage>
</organism>
<dbReference type="InterPro" id="IPR003844">
    <property type="entry name" value="UPF0060"/>
</dbReference>
<keyword evidence="4 5" id="KW-0472">Membrane</keyword>